<comment type="caution">
    <text evidence="1">The sequence shown here is derived from an EMBL/GenBank/DDBJ whole genome shotgun (WGS) entry which is preliminary data.</text>
</comment>
<dbReference type="InterPro" id="IPR032627">
    <property type="entry name" value="DUF4876"/>
</dbReference>
<organism evidence="1 2">
    <name type="scientific">Porphyromonas levii</name>
    <dbReference type="NCBI Taxonomy" id="28114"/>
    <lineage>
        <taxon>Bacteria</taxon>
        <taxon>Pseudomonadati</taxon>
        <taxon>Bacteroidota</taxon>
        <taxon>Bacteroidia</taxon>
        <taxon>Bacteroidales</taxon>
        <taxon>Porphyromonadaceae</taxon>
        <taxon>Porphyromonas</taxon>
    </lineage>
</organism>
<dbReference type="AlphaFoldDB" id="A0A4Y8WTA2"/>
<dbReference type="RefSeq" id="WP_134848985.1">
    <property type="nucleotide sequence ID" value="NZ_CP197400.1"/>
</dbReference>
<proteinExistence type="predicted"/>
<dbReference type="OrthoDB" id="1409865at2"/>
<name>A0A4Y8WTA2_9PORP</name>
<keyword evidence="2" id="KW-1185">Reference proteome</keyword>
<sequence length="357" mass="40585">MTKVKFFLSILLLFSLLPGCKPKVGDRPDIPTSQTKLDHLVIWEVFYTGSWQARTGGGSRSASGYADMKPMYIKIFNPTEETKYLDGLGLATSAHLNTAHSEIKLENSDQDFCKTNAAVGEILRFPGSGQEHPIKPGETILVAKIARDFTKDAPSSEDDEEIEKGNPLSLDLSKANFEWFSMPEQFEEDDSKDNPKVPNLERKFFYKDDESKGLNPTNRTLILFEAKDIEYFDKINKNAPEFYKKYTITRYAASNTYDEFWTSPIVPNDWIIDAVNISPINAYKMRNVDEKIDGGWYGVFQREWSVNSMKQKDTGLAIRRKWNGKIYEDTNNSSHDFEVVKASLETAKQGESASTQK</sequence>
<dbReference type="Proteomes" id="UP000297225">
    <property type="component" value="Unassembled WGS sequence"/>
</dbReference>
<gene>
    <name evidence="1" type="ORF">E4P47_00840</name>
</gene>
<dbReference type="EMBL" id="SPNC01000006">
    <property type="protein sequence ID" value="TFH97171.1"/>
    <property type="molecule type" value="Genomic_DNA"/>
</dbReference>
<evidence type="ECO:0000313" key="1">
    <source>
        <dbReference type="EMBL" id="TFH97171.1"/>
    </source>
</evidence>
<dbReference type="STRING" id="1122973.GCA_000379925_01321"/>
<evidence type="ECO:0000313" key="2">
    <source>
        <dbReference type="Proteomes" id="UP000297225"/>
    </source>
</evidence>
<accession>A0A4Y8WTA2</accession>
<reference evidence="1 2" key="1">
    <citation type="submission" date="2019-03" db="EMBL/GenBank/DDBJ databases">
        <title>Porphyromonas levii Isolated from the Uterus of Dairy Cows.</title>
        <authorList>
            <person name="Francis A.M."/>
        </authorList>
    </citation>
    <scope>NUCLEOTIDE SEQUENCE [LARGE SCALE GENOMIC DNA]</scope>
    <source>
        <strain evidence="1 2">AF5678</strain>
    </source>
</reference>
<protein>
    <submittedName>
        <fullName evidence="1">DUF4876 domain-containing protein</fullName>
    </submittedName>
</protein>
<dbReference type="Pfam" id="PF16215">
    <property type="entry name" value="DUF4876"/>
    <property type="match status" value="1"/>
</dbReference>